<feature type="compositionally biased region" description="Gly residues" evidence="1">
    <location>
        <begin position="303"/>
        <end position="313"/>
    </location>
</feature>
<dbReference type="Proteomes" id="UP001373714">
    <property type="component" value="Unassembled WGS sequence"/>
</dbReference>
<sequence>MERRSLASILPLLLLLEFAGLAQAFLLGFQLSREPTMELKLYPYADRDSEPVDLTDCQPGPNEEVLAVGIINGGSQGVAASTKRRMTGIALWREPDCPPVMPDYIISWRDGVDGMQLADLDITGHTMTVGSWMDLDADNLYLQKAGTPHGYIYDPEADEKVYVEGGAPVVTNGERKTTKAAKAELIAKAGVIQRSYARDMQYIADGTGGVERIPTDNIPLPDEVPGNSNINVEPVASTGEQVEGGYANNIWSIGGNERESIIGGAPLGSQPVGTTSNQPLWSGGGGNPQNPGMNSNIFSNGRQGPGPGLGPGLGSIPHSTSGNMVMLQSYPNLNNYQPPQINPYQHQNMMSNPFPGFIQPLQVQYVPVNPQIYFSNQQQQPQRQQNPLLDLNRAPPPRQQQPGLQTPLRESLTHLGRSNPMAPVEEIERRADLLGQYLRNNDPALVEQILGNWPVAQPDPNSIFTGMFPDFQVKGEGLPKEETEQLNPGREEILEEIQMSREPEPNPGYVNNMGGRNWFDNSPYMAQQPQNNPRLQSQFRLYTGVEESMRPGQGYGDAYNNFPIPPSRQLATQESLARMLSDLYNAQRSLTGGLEFEQVSEDSNPNGRIPLEGEVIMSNGDTSVQPGIVEEQEFEVEYSPQDDGDFFADDEYAGGDSASPESEV</sequence>
<comment type="caution">
    <text evidence="3">The sequence shown here is derived from an EMBL/GenBank/DDBJ whole genome shotgun (WGS) entry which is preliminary data.</text>
</comment>
<feature type="compositionally biased region" description="Low complexity" evidence="1">
    <location>
        <begin position="377"/>
        <end position="393"/>
    </location>
</feature>
<evidence type="ECO:0000313" key="3">
    <source>
        <dbReference type="EMBL" id="KAK6333888.1"/>
    </source>
</evidence>
<dbReference type="EMBL" id="JAVHNS010000016">
    <property type="protein sequence ID" value="KAK6333888.1"/>
    <property type="molecule type" value="Genomic_DNA"/>
</dbReference>
<organism evidence="3 4">
    <name type="scientific">Orbilia blumenaviensis</name>
    <dbReference type="NCBI Taxonomy" id="1796055"/>
    <lineage>
        <taxon>Eukaryota</taxon>
        <taxon>Fungi</taxon>
        <taxon>Dikarya</taxon>
        <taxon>Ascomycota</taxon>
        <taxon>Pezizomycotina</taxon>
        <taxon>Orbiliomycetes</taxon>
        <taxon>Orbiliales</taxon>
        <taxon>Orbiliaceae</taxon>
        <taxon>Orbilia</taxon>
    </lineage>
</organism>
<feature type="region of interest" description="Disordered" evidence="1">
    <location>
        <begin position="377"/>
        <end position="405"/>
    </location>
</feature>
<feature type="region of interest" description="Disordered" evidence="1">
    <location>
        <begin position="280"/>
        <end position="320"/>
    </location>
</feature>
<dbReference type="AlphaFoldDB" id="A0AAV9U3Z8"/>
<keyword evidence="2" id="KW-0732">Signal</keyword>
<protein>
    <submittedName>
        <fullName evidence="3">Uncharacterized protein</fullName>
    </submittedName>
</protein>
<evidence type="ECO:0000313" key="4">
    <source>
        <dbReference type="Proteomes" id="UP001373714"/>
    </source>
</evidence>
<accession>A0AAV9U3Z8</accession>
<feature type="compositionally biased region" description="Acidic residues" evidence="1">
    <location>
        <begin position="630"/>
        <end position="653"/>
    </location>
</feature>
<feature type="region of interest" description="Disordered" evidence="1">
    <location>
        <begin position="630"/>
        <end position="664"/>
    </location>
</feature>
<keyword evidence="4" id="KW-1185">Reference proteome</keyword>
<evidence type="ECO:0000256" key="1">
    <source>
        <dbReference type="SAM" id="MobiDB-lite"/>
    </source>
</evidence>
<gene>
    <name evidence="3" type="ORF">TWF730_004071</name>
</gene>
<evidence type="ECO:0000256" key="2">
    <source>
        <dbReference type="SAM" id="SignalP"/>
    </source>
</evidence>
<feature type="chain" id="PRO_5043900400" evidence="2">
    <location>
        <begin position="25"/>
        <end position="664"/>
    </location>
</feature>
<name>A0AAV9U3Z8_9PEZI</name>
<proteinExistence type="predicted"/>
<reference evidence="3 4" key="1">
    <citation type="submission" date="2019-10" db="EMBL/GenBank/DDBJ databases">
        <authorList>
            <person name="Palmer J.M."/>
        </authorList>
    </citation>
    <scope>NUCLEOTIDE SEQUENCE [LARGE SCALE GENOMIC DNA]</scope>
    <source>
        <strain evidence="3 4">TWF730</strain>
    </source>
</reference>
<feature type="signal peptide" evidence="2">
    <location>
        <begin position="1"/>
        <end position="24"/>
    </location>
</feature>